<dbReference type="PROSITE" id="PS50883">
    <property type="entry name" value="EAL"/>
    <property type="match status" value="1"/>
</dbReference>
<dbReference type="GO" id="GO:0016020">
    <property type="term" value="C:membrane"/>
    <property type="evidence" value="ECO:0007669"/>
    <property type="project" value="InterPro"/>
</dbReference>
<evidence type="ECO:0000313" key="7">
    <source>
        <dbReference type="Proteomes" id="UP000253769"/>
    </source>
</evidence>
<dbReference type="GO" id="GO:0007165">
    <property type="term" value="P:signal transduction"/>
    <property type="evidence" value="ECO:0007669"/>
    <property type="project" value="InterPro"/>
</dbReference>
<dbReference type="AlphaFoldDB" id="A0A369WKS9"/>
<dbReference type="SUPFAM" id="SSF55785">
    <property type="entry name" value="PYP-like sensor domain (PAS domain)"/>
    <property type="match status" value="1"/>
</dbReference>
<dbReference type="PROSITE" id="PS50887">
    <property type="entry name" value="GGDEF"/>
    <property type="match status" value="1"/>
</dbReference>
<dbReference type="OrthoDB" id="8416215at2"/>
<dbReference type="InterPro" id="IPR000160">
    <property type="entry name" value="GGDEF_dom"/>
</dbReference>
<sequence length="792" mass="89471">MLKRLPSLKLKLLLILIPAAVVALTLTLGLMLYNAEQQFNLKLEQKQQTLGSYADLLADPLWNFNTKRVEGIVETIMLDPDVIRIVIRDESGNAVADKFASEQAMSQVISSDYAYPINYSNAHIKQRVGELEIVLGYQSLEDEKAQFILSGLFAILLVIIALAASVWLIFSRLMDAPLQALIEAIDRSRDSGAFIRVSESTNDELGVISKAFNEMQGSLEKQHNKTLQSKDRLQLLYHSTPSLLFSFNREGVIQDTSDYFLQQLRFQRAEVVGCKLSRLLDVEHQQQLLDPALAALWESKTLAELPLHLINGRGQRVEVLMDATLSAEDSFPGALAVMTDVTSLNQARRKLEHQANTDHLSGIANRYHFQSYLDQLTYDRRQSQKPFALLFIDLDNFKIINDTYGHQVGDQLLCQVTKRIQSTLRAEDLIARLGGDEFAVIIKELDPSFSAEHVAERIITHLEAPFPLEESNAFISASIGIAVYPKDCQSPTQLLQYADLAMYRAKDEGRSRFSAYSSEHSRLIQRRLKIEALLRRAIDDELLEVHYQPIVSLAQGKTVGIEALLRLRDDQGELISPADFIPVAEETGRIIEIGEWCLRQSCLQLANWHRRFDPELYLSVNVSTRQFQAHSFNNTLEGAIHDAQIRPQHLMIEITESLLLHDNQNNLDRFEQLKSLGCQIAIDDFGTGYSALSYLMKFPLSVLKIDRSFISPDTEENFEQGIVEAIIQMSQSMNLKVIAEGVETQQQLEMLRQLSSDIAIQGYLISKPLPVDEMSQFFESSRQADTRVSSGQ</sequence>
<dbReference type="SMART" id="SM00052">
    <property type="entry name" value="EAL"/>
    <property type="match status" value="1"/>
</dbReference>
<dbReference type="InterPro" id="IPR013656">
    <property type="entry name" value="PAS_4"/>
</dbReference>
<dbReference type="EMBL" id="QQOH01000002">
    <property type="protein sequence ID" value="RDE22670.1"/>
    <property type="molecule type" value="Genomic_DNA"/>
</dbReference>
<dbReference type="GO" id="GO:0003824">
    <property type="term" value="F:catalytic activity"/>
    <property type="evidence" value="ECO:0007669"/>
    <property type="project" value="UniProtKB-ARBA"/>
</dbReference>
<dbReference type="SUPFAM" id="SSF158472">
    <property type="entry name" value="HAMP domain-like"/>
    <property type="match status" value="1"/>
</dbReference>
<dbReference type="SUPFAM" id="SSF55073">
    <property type="entry name" value="Nucleotide cyclase"/>
    <property type="match status" value="1"/>
</dbReference>
<dbReference type="Gene3D" id="3.30.450.20">
    <property type="entry name" value="PAS domain"/>
    <property type="match status" value="1"/>
</dbReference>
<dbReference type="PROSITE" id="PS50885">
    <property type="entry name" value="HAMP"/>
    <property type="match status" value="1"/>
</dbReference>
<dbReference type="InterPro" id="IPR052155">
    <property type="entry name" value="Biofilm_reg_signaling"/>
</dbReference>
<keyword evidence="2" id="KW-0472">Membrane</keyword>
<dbReference type="CDD" id="cd01949">
    <property type="entry name" value="GGDEF"/>
    <property type="match status" value="1"/>
</dbReference>
<dbReference type="PANTHER" id="PTHR44757">
    <property type="entry name" value="DIGUANYLATE CYCLASE DGCP"/>
    <property type="match status" value="1"/>
</dbReference>
<dbReference type="Pfam" id="PF08448">
    <property type="entry name" value="PAS_4"/>
    <property type="match status" value="1"/>
</dbReference>
<evidence type="ECO:0000256" key="1">
    <source>
        <dbReference type="ARBA" id="ARBA00001946"/>
    </source>
</evidence>
<comment type="caution">
    <text evidence="6">The sequence shown here is derived from an EMBL/GenBank/DDBJ whole genome shotgun (WGS) entry which is preliminary data.</text>
</comment>
<dbReference type="SMART" id="SM00267">
    <property type="entry name" value="GGDEF"/>
    <property type="match status" value="1"/>
</dbReference>
<dbReference type="Proteomes" id="UP000253769">
    <property type="component" value="Unassembled WGS sequence"/>
</dbReference>
<keyword evidence="7" id="KW-1185">Reference proteome</keyword>
<feature type="domain" description="GGDEF" evidence="5">
    <location>
        <begin position="385"/>
        <end position="518"/>
    </location>
</feature>
<keyword evidence="2" id="KW-0812">Transmembrane</keyword>
<dbReference type="Gene3D" id="3.30.70.270">
    <property type="match status" value="1"/>
</dbReference>
<dbReference type="NCBIfam" id="TIGR00229">
    <property type="entry name" value="sensory_box"/>
    <property type="match status" value="1"/>
</dbReference>
<dbReference type="InterPro" id="IPR043128">
    <property type="entry name" value="Rev_trsase/Diguanyl_cyclase"/>
</dbReference>
<evidence type="ECO:0000259" key="4">
    <source>
        <dbReference type="PROSITE" id="PS50885"/>
    </source>
</evidence>
<feature type="transmembrane region" description="Helical" evidence="2">
    <location>
        <begin position="12"/>
        <end position="33"/>
    </location>
</feature>
<feature type="transmembrane region" description="Helical" evidence="2">
    <location>
        <begin position="147"/>
        <end position="170"/>
    </location>
</feature>
<dbReference type="InterPro" id="IPR001633">
    <property type="entry name" value="EAL_dom"/>
</dbReference>
<dbReference type="CDD" id="cd06225">
    <property type="entry name" value="HAMP"/>
    <property type="match status" value="1"/>
</dbReference>
<dbReference type="SUPFAM" id="SSF141868">
    <property type="entry name" value="EAL domain-like"/>
    <property type="match status" value="1"/>
</dbReference>
<feature type="domain" description="HAMP" evidence="4">
    <location>
        <begin position="172"/>
        <end position="224"/>
    </location>
</feature>
<dbReference type="InterPro" id="IPR029787">
    <property type="entry name" value="Nucleotide_cyclase"/>
</dbReference>
<evidence type="ECO:0000313" key="6">
    <source>
        <dbReference type="EMBL" id="RDE22670.1"/>
    </source>
</evidence>
<gene>
    <name evidence="6" type="ORF">DV711_08805</name>
</gene>
<dbReference type="InterPro" id="IPR035919">
    <property type="entry name" value="EAL_sf"/>
</dbReference>
<keyword evidence="2" id="KW-1133">Transmembrane helix</keyword>
<evidence type="ECO:0000256" key="2">
    <source>
        <dbReference type="SAM" id="Phobius"/>
    </source>
</evidence>
<accession>A0A369WKS9</accession>
<dbReference type="Pfam" id="PF00563">
    <property type="entry name" value="EAL"/>
    <property type="match status" value="1"/>
</dbReference>
<feature type="domain" description="EAL" evidence="3">
    <location>
        <begin position="527"/>
        <end position="782"/>
    </location>
</feature>
<dbReference type="RefSeq" id="WP_114695303.1">
    <property type="nucleotide sequence ID" value="NZ_QQOH01000002.1"/>
</dbReference>
<dbReference type="NCBIfam" id="TIGR00254">
    <property type="entry name" value="GGDEF"/>
    <property type="match status" value="1"/>
</dbReference>
<reference evidence="6 7" key="1">
    <citation type="submission" date="2018-07" db="EMBL/GenBank/DDBJ databases">
        <title>Motiliproteus coralliicola sp. nov., a bacterium isolated from Coral.</title>
        <authorList>
            <person name="Wang G."/>
        </authorList>
    </citation>
    <scope>NUCLEOTIDE SEQUENCE [LARGE SCALE GENOMIC DNA]</scope>
    <source>
        <strain evidence="6 7">C34</strain>
    </source>
</reference>
<proteinExistence type="predicted"/>
<dbReference type="Gene3D" id="3.20.20.450">
    <property type="entry name" value="EAL domain"/>
    <property type="match status" value="1"/>
</dbReference>
<dbReference type="SMART" id="SM00304">
    <property type="entry name" value="HAMP"/>
    <property type="match status" value="1"/>
</dbReference>
<dbReference type="Pfam" id="PF00990">
    <property type="entry name" value="GGDEF"/>
    <property type="match status" value="1"/>
</dbReference>
<organism evidence="6 7">
    <name type="scientific">Motiliproteus coralliicola</name>
    <dbReference type="NCBI Taxonomy" id="2283196"/>
    <lineage>
        <taxon>Bacteria</taxon>
        <taxon>Pseudomonadati</taxon>
        <taxon>Pseudomonadota</taxon>
        <taxon>Gammaproteobacteria</taxon>
        <taxon>Oceanospirillales</taxon>
        <taxon>Oceanospirillaceae</taxon>
        <taxon>Motiliproteus</taxon>
    </lineage>
</organism>
<name>A0A369WKS9_9GAMM</name>
<dbReference type="InterPro" id="IPR003660">
    <property type="entry name" value="HAMP_dom"/>
</dbReference>
<protein>
    <submittedName>
        <fullName evidence="6">EAL domain-containing protein</fullName>
    </submittedName>
</protein>
<dbReference type="Gene3D" id="6.10.340.10">
    <property type="match status" value="1"/>
</dbReference>
<dbReference type="FunFam" id="3.30.70.270:FF:000001">
    <property type="entry name" value="Diguanylate cyclase domain protein"/>
    <property type="match status" value="1"/>
</dbReference>
<dbReference type="InterPro" id="IPR035965">
    <property type="entry name" value="PAS-like_dom_sf"/>
</dbReference>
<dbReference type="InterPro" id="IPR000014">
    <property type="entry name" value="PAS"/>
</dbReference>
<dbReference type="PANTHER" id="PTHR44757:SF2">
    <property type="entry name" value="BIOFILM ARCHITECTURE MAINTENANCE PROTEIN MBAA"/>
    <property type="match status" value="1"/>
</dbReference>
<evidence type="ECO:0000259" key="5">
    <source>
        <dbReference type="PROSITE" id="PS50887"/>
    </source>
</evidence>
<dbReference type="CDD" id="cd01948">
    <property type="entry name" value="EAL"/>
    <property type="match status" value="1"/>
</dbReference>
<evidence type="ECO:0000259" key="3">
    <source>
        <dbReference type="PROSITE" id="PS50883"/>
    </source>
</evidence>
<comment type="cofactor">
    <cofactor evidence="1">
        <name>Mg(2+)</name>
        <dbReference type="ChEBI" id="CHEBI:18420"/>
    </cofactor>
</comment>